<dbReference type="GO" id="GO:0016787">
    <property type="term" value="F:hydrolase activity"/>
    <property type="evidence" value="ECO:0007669"/>
    <property type="project" value="UniProtKB-KW"/>
</dbReference>
<reference evidence="4 5" key="1">
    <citation type="journal article" date="2015" name="Nature">
        <title>rRNA introns, odd ribosomes, and small enigmatic genomes across a large radiation of phyla.</title>
        <authorList>
            <person name="Brown C.T."/>
            <person name="Hug L.A."/>
            <person name="Thomas B.C."/>
            <person name="Sharon I."/>
            <person name="Castelle C.J."/>
            <person name="Singh A."/>
            <person name="Wilkins M.J."/>
            <person name="Williams K.H."/>
            <person name="Banfield J.F."/>
        </authorList>
    </citation>
    <scope>NUCLEOTIDE SEQUENCE [LARGE SCALE GENOMIC DNA]</scope>
</reference>
<name>A0A0G0SQ44_9BACT</name>
<comment type="caution">
    <text evidence="4">The sequence shown here is derived from an EMBL/GenBank/DDBJ whole genome shotgun (WGS) entry which is preliminary data.</text>
</comment>
<proteinExistence type="predicted"/>
<dbReference type="Pfam" id="PF10996">
    <property type="entry name" value="Beta-Casp"/>
    <property type="match status" value="1"/>
</dbReference>
<feature type="domain" description="Beta-Casp" evidence="3">
    <location>
        <begin position="240"/>
        <end position="365"/>
    </location>
</feature>
<dbReference type="EMBL" id="LBXL01000068">
    <property type="protein sequence ID" value="KKR27732.1"/>
    <property type="molecule type" value="Genomic_DNA"/>
</dbReference>
<dbReference type="InterPro" id="IPR050698">
    <property type="entry name" value="MBL"/>
</dbReference>
<gene>
    <name evidence="4" type="ORF">UT61_C0068G0010</name>
</gene>
<dbReference type="PANTHER" id="PTHR11203">
    <property type="entry name" value="CLEAVAGE AND POLYADENYLATION SPECIFICITY FACTOR FAMILY MEMBER"/>
    <property type="match status" value="1"/>
</dbReference>
<dbReference type="Pfam" id="PF00753">
    <property type="entry name" value="Lactamase_B"/>
    <property type="match status" value="1"/>
</dbReference>
<evidence type="ECO:0000313" key="5">
    <source>
        <dbReference type="Proteomes" id="UP000034793"/>
    </source>
</evidence>
<dbReference type="SUPFAM" id="SSF56281">
    <property type="entry name" value="Metallo-hydrolase/oxidoreductase"/>
    <property type="match status" value="1"/>
</dbReference>
<accession>A0A0G0SQ44</accession>
<dbReference type="InterPro" id="IPR011108">
    <property type="entry name" value="RMMBL"/>
</dbReference>
<sequence length="450" mass="49205">MKKLTFLGAAGTVTGSNFLLEKEGAGSVLIDMGMFQGLSNAVELNSRPLNFNPREVTAVILTHAHLDHCGRLPLLVKNGYAGNIYATEATKVLTELVLLDAAKIAKEDPKVPVLYDESDVSALLARMVTVDYHQNFKAGPFEASLCDAGHILGSASCQIVDAGDVESEKVVFSGDLGNSPEDIVKPTESFENVDVVVMESTYGGRVHPNDKPAETLAEEINEVEKTGSVLLIPSFSLERAQVLLHLLDHLKADQKIRNDTQVFLDSPMAVRATNIYKLFKGLYNKKLALHASNNDPFDFAGLHLVEDYRKSKKIANMPGAKVIIAGSGMMTGGRILQHAKKYLPHANNRLLIVGYMGEGTTGRKILEGSKKVDIEGTEVEVNANVSEISSLSAHADEPRLIDWLKEMGSFKKIYLVHGEDEARGKLRQKIRNDLQFDYVVLPIVDQAVTI</sequence>
<feature type="domain" description="Metallo-beta-lactamase" evidence="2">
    <location>
        <begin position="14"/>
        <end position="235"/>
    </location>
</feature>
<keyword evidence="1" id="KW-0378">Hydrolase</keyword>
<dbReference type="Pfam" id="PF07521">
    <property type="entry name" value="RMMBL"/>
    <property type="match status" value="1"/>
</dbReference>
<organism evidence="4 5">
    <name type="scientific">Candidatus Woesebacteria bacterium GW2011_GWA1_39_8</name>
    <dbReference type="NCBI Taxonomy" id="1618552"/>
    <lineage>
        <taxon>Bacteria</taxon>
        <taxon>Candidatus Woeseibacteriota</taxon>
    </lineage>
</organism>
<dbReference type="GO" id="GO:0004521">
    <property type="term" value="F:RNA endonuclease activity"/>
    <property type="evidence" value="ECO:0007669"/>
    <property type="project" value="TreeGrafter"/>
</dbReference>
<dbReference type="Gene3D" id="3.40.50.10890">
    <property type="match status" value="1"/>
</dbReference>
<dbReference type="PATRIC" id="fig|1618552.3.peg.1237"/>
<dbReference type="InterPro" id="IPR001279">
    <property type="entry name" value="Metallo-B-lactamas"/>
</dbReference>
<evidence type="ECO:0000256" key="1">
    <source>
        <dbReference type="ARBA" id="ARBA00022801"/>
    </source>
</evidence>
<dbReference type="CDD" id="cd16295">
    <property type="entry name" value="TTHA0252-CPSF-like_MBL-fold"/>
    <property type="match status" value="1"/>
</dbReference>
<dbReference type="SMART" id="SM01027">
    <property type="entry name" value="Beta-Casp"/>
    <property type="match status" value="1"/>
</dbReference>
<dbReference type="InterPro" id="IPR036866">
    <property type="entry name" value="RibonucZ/Hydroxyglut_hydro"/>
</dbReference>
<evidence type="ECO:0000259" key="3">
    <source>
        <dbReference type="SMART" id="SM01027"/>
    </source>
</evidence>
<evidence type="ECO:0000313" key="4">
    <source>
        <dbReference type="EMBL" id="KKR27732.1"/>
    </source>
</evidence>
<dbReference type="Proteomes" id="UP000034793">
    <property type="component" value="Unassembled WGS sequence"/>
</dbReference>
<evidence type="ECO:0000259" key="2">
    <source>
        <dbReference type="SMART" id="SM00849"/>
    </source>
</evidence>
<dbReference type="SMART" id="SM00849">
    <property type="entry name" value="Lactamase_B"/>
    <property type="match status" value="1"/>
</dbReference>
<protein>
    <recommendedName>
        <fullName evidence="6">RNA-metabolising metallo-beta-lactamase</fullName>
    </recommendedName>
</protein>
<dbReference type="InterPro" id="IPR022712">
    <property type="entry name" value="Beta_Casp"/>
</dbReference>
<dbReference type="AlphaFoldDB" id="A0A0G0SQ44"/>
<dbReference type="PANTHER" id="PTHR11203:SF37">
    <property type="entry name" value="INTEGRATOR COMPLEX SUBUNIT 11"/>
    <property type="match status" value="1"/>
</dbReference>
<dbReference type="Gene3D" id="3.60.15.10">
    <property type="entry name" value="Ribonuclease Z/Hydroxyacylglutathione hydrolase-like"/>
    <property type="match status" value="1"/>
</dbReference>
<evidence type="ECO:0008006" key="6">
    <source>
        <dbReference type="Google" id="ProtNLM"/>
    </source>
</evidence>